<evidence type="ECO:0000313" key="2">
    <source>
        <dbReference type="Proteomes" id="UP000483820"/>
    </source>
</evidence>
<comment type="caution">
    <text evidence="1">The sequence shown here is derived from an EMBL/GenBank/DDBJ whole genome shotgun (WGS) entry which is preliminary data.</text>
</comment>
<accession>A0A6A5GMD6</accession>
<dbReference type="EMBL" id="WUAV01000004">
    <property type="protein sequence ID" value="KAF1755811.1"/>
    <property type="molecule type" value="Genomic_DNA"/>
</dbReference>
<dbReference type="AlphaFoldDB" id="A0A6A5GMD6"/>
<dbReference type="CTD" id="78775416"/>
<sequence length="101" mass="11362">MNPPNDSRSCQHRIDGRLDDDRLRCWFGIALNLNCVVDGGIGGDVFQVKKTDDVLRFDLRSFGALSGFDLNPQAPDLELTTGSIFINNLRVIHFSLYIKHV</sequence>
<gene>
    <name evidence="1" type="ORF">GCK72_012261</name>
</gene>
<evidence type="ECO:0000313" key="1">
    <source>
        <dbReference type="EMBL" id="KAF1755811.1"/>
    </source>
</evidence>
<name>A0A6A5GMD6_CAERE</name>
<proteinExistence type="predicted"/>
<dbReference type="KEGG" id="crq:GCK72_012261"/>
<reference evidence="1 2" key="1">
    <citation type="submission" date="2019-12" db="EMBL/GenBank/DDBJ databases">
        <title>Chromosome-level assembly of the Caenorhabditis remanei genome.</title>
        <authorList>
            <person name="Teterina A.A."/>
            <person name="Willis J.H."/>
            <person name="Phillips P.C."/>
        </authorList>
    </citation>
    <scope>NUCLEOTIDE SEQUENCE [LARGE SCALE GENOMIC DNA]</scope>
    <source>
        <strain evidence="1 2">PX506</strain>
        <tissue evidence="1">Whole organism</tissue>
    </source>
</reference>
<dbReference type="GeneID" id="78775416"/>
<organism evidence="1 2">
    <name type="scientific">Caenorhabditis remanei</name>
    <name type="common">Caenorhabditis vulgaris</name>
    <dbReference type="NCBI Taxonomy" id="31234"/>
    <lineage>
        <taxon>Eukaryota</taxon>
        <taxon>Metazoa</taxon>
        <taxon>Ecdysozoa</taxon>
        <taxon>Nematoda</taxon>
        <taxon>Chromadorea</taxon>
        <taxon>Rhabditida</taxon>
        <taxon>Rhabditina</taxon>
        <taxon>Rhabditomorpha</taxon>
        <taxon>Rhabditoidea</taxon>
        <taxon>Rhabditidae</taxon>
        <taxon>Peloderinae</taxon>
        <taxon>Caenorhabditis</taxon>
    </lineage>
</organism>
<protein>
    <submittedName>
        <fullName evidence="1">Uncharacterized protein</fullName>
    </submittedName>
</protein>
<dbReference type="RefSeq" id="XP_053583739.1">
    <property type="nucleotide sequence ID" value="XM_053728967.1"/>
</dbReference>
<dbReference type="Proteomes" id="UP000483820">
    <property type="component" value="Chromosome IV"/>
</dbReference>